<evidence type="ECO:0000313" key="4">
    <source>
        <dbReference type="Proteomes" id="UP000320735"/>
    </source>
</evidence>
<keyword evidence="4" id="KW-1185">Reference proteome</keyword>
<dbReference type="SUPFAM" id="SSF53474">
    <property type="entry name" value="alpha/beta-Hydrolases"/>
    <property type="match status" value="2"/>
</dbReference>
<protein>
    <submittedName>
        <fullName evidence="3">Acetyl xylan esterase (AXE1)</fullName>
    </submittedName>
</protein>
<feature type="signal peptide" evidence="1">
    <location>
        <begin position="1"/>
        <end position="22"/>
    </location>
</feature>
<comment type="caution">
    <text evidence="3">The sequence shown here is derived from an EMBL/GenBank/DDBJ whole genome shotgun (WGS) entry which is preliminary data.</text>
</comment>
<dbReference type="OrthoDB" id="244125at2"/>
<dbReference type="Proteomes" id="UP000320735">
    <property type="component" value="Unassembled WGS sequence"/>
</dbReference>
<accession>A0A5C6BCX2</accession>
<dbReference type="EMBL" id="SJPP01000002">
    <property type="protein sequence ID" value="TWU09146.1"/>
    <property type="molecule type" value="Genomic_DNA"/>
</dbReference>
<dbReference type="PANTHER" id="PTHR22946:SF8">
    <property type="entry name" value="ACETYL XYLAN ESTERASE DOMAIN-CONTAINING PROTEIN"/>
    <property type="match status" value="1"/>
</dbReference>
<sequence precursor="true">MVLRYTTFLSVCLILLSRAAMAEDEPGLQSLLTKPIIGAELSQDEVMEFTDARVMPMPEVETIAEWEAFVQRQRQATFAEVIYRGSAAQWRDAELGVEYFDTIDGEPGYSIRKLRYEAVPGLWIPALLYLPDNLEGRVPVIMNVNGHDGNGKAAPYKQIRCINQAKRGMIALNVEWFGMGQLRTDNFVHYRLNQIDLCGTSGYGAFYLSMKRALDVLLSHEHADPERVAVTGLSGGGCQTIQISALDERVTLADPVAGYSSFHTRARYLSDLGDSEQTPVDLAVTADYSVLTAMRAPRPTLLTYNDQDNCCFRAGYALPPLVQAAEPIFKLYGKPDNLQSHINTDPGTHNYELDNRQQLYAFLGRHFYPDDAAYDADEIPCEDEVLSADELMVPLPDNNLNLHALAVAEMQSLPRDSVLPTSAGAAAGWQRTKRARLRQVLRFPKYDVQAEAVGQQEVAATQGTFWQFKIGDAWTVPAVELVRGTPQRTVIIIGDAGRGSLTPQVEELLAANNRVIAVDPFFFGESKIKNRDYLFALLVSAVGERPLGIQASQVAAVARWTAAKDNVRRVKVVAVGHRTSVVALAAAALNDSVISGVELHDSLGSLQQVVEENRQVTESPELFCFGLLLEHDIKQLAALVAPNTVRFVKPSERVRSELVDLKAFYAELGIQFDPFR</sequence>
<feature type="domain" description="Acetyl xylan esterase" evidence="2">
    <location>
        <begin position="113"/>
        <end position="271"/>
    </location>
</feature>
<reference evidence="3 4" key="1">
    <citation type="submission" date="2019-02" db="EMBL/GenBank/DDBJ databases">
        <title>Deep-cultivation of Planctomycetes and their phenomic and genomic characterization uncovers novel biology.</title>
        <authorList>
            <person name="Wiegand S."/>
            <person name="Jogler M."/>
            <person name="Boedeker C."/>
            <person name="Pinto D."/>
            <person name="Vollmers J."/>
            <person name="Rivas-Marin E."/>
            <person name="Kohn T."/>
            <person name="Peeters S.H."/>
            <person name="Heuer A."/>
            <person name="Rast P."/>
            <person name="Oberbeckmann S."/>
            <person name="Bunk B."/>
            <person name="Jeske O."/>
            <person name="Meyerdierks A."/>
            <person name="Storesund J.E."/>
            <person name="Kallscheuer N."/>
            <person name="Luecker S."/>
            <person name="Lage O.M."/>
            <person name="Pohl T."/>
            <person name="Merkel B.J."/>
            <person name="Hornburger P."/>
            <person name="Mueller R.-W."/>
            <person name="Bruemmer F."/>
            <person name="Labrenz M."/>
            <person name="Spormann A.M."/>
            <person name="Op Den Camp H."/>
            <person name="Overmann J."/>
            <person name="Amann R."/>
            <person name="Jetten M.S.M."/>
            <person name="Mascher T."/>
            <person name="Medema M.H."/>
            <person name="Devos D.P."/>
            <person name="Kaster A.-K."/>
            <person name="Ovreas L."/>
            <person name="Rohde M."/>
            <person name="Galperin M.Y."/>
            <person name="Jogler C."/>
        </authorList>
    </citation>
    <scope>NUCLEOTIDE SEQUENCE [LARGE SCALE GENOMIC DNA]</scope>
    <source>
        <strain evidence="3 4">CA54</strain>
    </source>
</reference>
<dbReference type="Pfam" id="PF05448">
    <property type="entry name" value="AXE1"/>
    <property type="match status" value="1"/>
</dbReference>
<dbReference type="RefSeq" id="WP_146372885.1">
    <property type="nucleotide sequence ID" value="NZ_SJPP01000002.1"/>
</dbReference>
<organism evidence="3 4">
    <name type="scientific">Symmachiella macrocystis</name>
    <dbReference type="NCBI Taxonomy" id="2527985"/>
    <lineage>
        <taxon>Bacteria</taxon>
        <taxon>Pseudomonadati</taxon>
        <taxon>Planctomycetota</taxon>
        <taxon>Planctomycetia</taxon>
        <taxon>Planctomycetales</taxon>
        <taxon>Planctomycetaceae</taxon>
        <taxon>Symmachiella</taxon>
    </lineage>
</organism>
<evidence type="ECO:0000256" key="1">
    <source>
        <dbReference type="SAM" id="SignalP"/>
    </source>
</evidence>
<dbReference type="PANTHER" id="PTHR22946">
    <property type="entry name" value="DIENELACTONE HYDROLASE DOMAIN-CONTAINING PROTEIN-RELATED"/>
    <property type="match status" value="1"/>
</dbReference>
<evidence type="ECO:0000259" key="2">
    <source>
        <dbReference type="Pfam" id="PF05448"/>
    </source>
</evidence>
<keyword evidence="1" id="KW-0732">Signal</keyword>
<dbReference type="InterPro" id="IPR008391">
    <property type="entry name" value="AXE1_dom"/>
</dbReference>
<proteinExistence type="predicted"/>
<dbReference type="InterPro" id="IPR050261">
    <property type="entry name" value="FrsA_esterase"/>
</dbReference>
<name>A0A5C6BCX2_9PLAN</name>
<gene>
    <name evidence="3" type="ORF">CA54_43860</name>
</gene>
<dbReference type="InterPro" id="IPR029058">
    <property type="entry name" value="AB_hydrolase_fold"/>
</dbReference>
<feature type="chain" id="PRO_5023105021" evidence="1">
    <location>
        <begin position="23"/>
        <end position="676"/>
    </location>
</feature>
<dbReference type="Gene3D" id="3.40.50.1820">
    <property type="entry name" value="alpha/beta hydrolase"/>
    <property type="match status" value="2"/>
</dbReference>
<evidence type="ECO:0000313" key="3">
    <source>
        <dbReference type="EMBL" id="TWU09146.1"/>
    </source>
</evidence>
<dbReference type="AlphaFoldDB" id="A0A5C6BCX2"/>